<dbReference type="InterPro" id="IPR008918">
    <property type="entry name" value="HhH2"/>
</dbReference>
<feature type="compositionally biased region" description="Polar residues" evidence="14">
    <location>
        <begin position="727"/>
        <end position="736"/>
    </location>
</feature>
<dbReference type="CDD" id="cd09908">
    <property type="entry name" value="H3TH_EXO1"/>
    <property type="match status" value="1"/>
</dbReference>
<organism evidence="17 18">
    <name type="scientific">Tilletia horrida</name>
    <dbReference type="NCBI Taxonomy" id="155126"/>
    <lineage>
        <taxon>Eukaryota</taxon>
        <taxon>Fungi</taxon>
        <taxon>Dikarya</taxon>
        <taxon>Basidiomycota</taxon>
        <taxon>Ustilaginomycotina</taxon>
        <taxon>Exobasidiomycetes</taxon>
        <taxon>Tilletiales</taxon>
        <taxon>Tilletiaceae</taxon>
        <taxon>Tilletia</taxon>
    </lineage>
</organism>
<dbReference type="CDD" id="cd09857">
    <property type="entry name" value="PIN_EXO1"/>
    <property type="match status" value="1"/>
</dbReference>
<feature type="compositionally biased region" description="Low complexity" evidence="14">
    <location>
        <begin position="505"/>
        <end position="518"/>
    </location>
</feature>
<evidence type="ECO:0000256" key="13">
    <source>
        <dbReference type="ARBA" id="ARBA00023242"/>
    </source>
</evidence>
<keyword evidence="10" id="KW-0267">Excision nuclease</keyword>
<dbReference type="InterPro" id="IPR044752">
    <property type="entry name" value="PIN-like_EXO1"/>
</dbReference>
<dbReference type="InterPro" id="IPR019974">
    <property type="entry name" value="XPG_CS"/>
</dbReference>
<dbReference type="Gene3D" id="1.10.150.20">
    <property type="entry name" value="5' to 3' exonuclease, C-terminal subdomain"/>
    <property type="match status" value="1"/>
</dbReference>
<dbReference type="SMART" id="SM00279">
    <property type="entry name" value="HhH2"/>
    <property type="match status" value="1"/>
</dbReference>
<proteinExistence type="inferred from homology"/>
<evidence type="ECO:0000256" key="5">
    <source>
        <dbReference type="ARBA" id="ARBA00022723"/>
    </source>
</evidence>
<evidence type="ECO:0000256" key="11">
    <source>
        <dbReference type="ARBA" id="ARBA00023125"/>
    </source>
</evidence>
<reference evidence="17" key="1">
    <citation type="journal article" date="2023" name="PhytoFront">
        <title>Draft Genome Resources of Seven Strains of Tilletia horrida, Causal Agent of Kernel Smut of Rice.</title>
        <authorList>
            <person name="Khanal S."/>
            <person name="Antony Babu S."/>
            <person name="Zhou X.G."/>
        </authorList>
    </citation>
    <scope>NUCLEOTIDE SEQUENCE</scope>
    <source>
        <strain evidence="17">TX3</strain>
    </source>
</reference>
<dbReference type="GO" id="GO:0006281">
    <property type="term" value="P:DNA repair"/>
    <property type="evidence" value="ECO:0007669"/>
    <property type="project" value="UniProtKB-KW"/>
</dbReference>
<evidence type="ECO:0000256" key="10">
    <source>
        <dbReference type="ARBA" id="ARBA00022881"/>
    </source>
</evidence>
<evidence type="ECO:0000256" key="1">
    <source>
        <dbReference type="ARBA" id="ARBA00001946"/>
    </source>
</evidence>
<feature type="domain" description="XPG-I" evidence="15">
    <location>
        <begin position="138"/>
        <end position="209"/>
    </location>
</feature>
<feature type="compositionally biased region" description="Basic and acidic residues" evidence="14">
    <location>
        <begin position="86"/>
        <end position="105"/>
    </location>
</feature>
<feature type="domain" description="XPG N-terminal" evidence="16">
    <location>
        <begin position="1"/>
        <end position="99"/>
    </location>
</feature>
<dbReference type="GO" id="GO:0005634">
    <property type="term" value="C:nucleus"/>
    <property type="evidence" value="ECO:0007669"/>
    <property type="project" value="UniProtKB-SubCell"/>
</dbReference>
<evidence type="ECO:0000259" key="16">
    <source>
        <dbReference type="SMART" id="SM00485"/>
    </source>
</evidence>
<dbReference type="SUPFAM" id="SSF88723">
    <property type="entry name" value="PIN domain-like"/>
    <property type="match status" value="1"/>
</dbReference>
<dbReference type="PROSITE" id="PS00841">
    <property type="entry name" value="XPG_1"/>
    <property type="match status" value="1"/>
</dbReference>
<dbReference type="Proteomes" id="UP001176521">
    <property type="component" value="Unassembled WGS sequence"/>
</dbReference>
<dbReference type="GO" id="GO:0003677">
    <property type="term" value="F:DNA binding"/>
    <property type="evidence" value="ECO:0007669"/>
    <property type="project" value="UniProtKB-KW"/>
</dbReference>
<evidence type="ECO:0000256" key="3">
    <source>
        <dbReference type="ARBA" id="ARBA00010563"/>
    </source>
</evidence>
<dbReference type="GO" id="GO:0035312">
    <property type="term" value="F:5'-3' DNA exonuclease activity"/>
    <property type="evidence" value="ECO:0007669"/>
    <property type="project" value="InterPro"/>
</dbReference>
<dbReference type="InterPro" id="IPR029060">
    <property type="entry name" value="PIN-like_dom_sf"/>
</dbReference>
<keyword evidence="6" id="KW-0227">DNA damage</keyword>
<dbReference type="PRINTS" id="PR00853">
    <property type="entry name" value="XPGRADSUPER"/>
</dbReference>
<feature type="compositionally biased region" description="Polar residues" evidence="14">
    <location>
        <begin position="616"/>
        <end position="629"/>
    </location>
</feature>
<dbReference type="Pfam" id="PF00752">
    <property type="entry name" value="XPG_N"/>
    <property type="match status" value="1"/>
</dbReference>
<feature type="region of interest" description="Disordered" evidence="14">
    <location>
        <begin position="400"/>
        <end position="431"/>
    </location>
</feature>
<name>A0AAN6GA18_9BASI</name>
<evidence type="ECO:0000256" key="7">
    <source>
        <dbReference type="ARBA" id="ARBA00022801"/>
    </source>
</evidence>
<evidence type="ECO:0000313" key="17">
    <source>
        <dbReference type="EMBL" id="KAK0529171.1"/>
    </source>
</evidence>
<dbReference type="Gene3D" id="3.40.50.1010">
    <property type="entry name" value="5'-nuclease"/>
    <property type="match status" value="1"/>
</dbReference>
<feature type="compositionally biased region" description="Low complexity" evidence="14">
    <location>
        <begin position="357"/>
        <end position="366"/>
    </location>
</feature>
<feature type="region of interest" description="Disordered" evidence="14">
    <location>
        <begin position="546"/>
        <end position="788"/>
    </location>
</feature>
<keyword evidence="9" id="KW-0460">Magnesium</keyword>
<comment type="subcellular location">
    <subcellularLocation>
        <location evidence="2">Nucleus</location>
    </subcellularLocation>
</comment>
<dbReference type="InterPro" id="IPR036279">
    <property type="entry name" value="5-3_exonuclease_C_sf"/>
</dbReference>
<feature type="compositionally biased region" description="Polar residues" evidence="14">
    <location>
        <begin position="582"/>
        <end position="593"/>
    </location>
</feature>
<evidence type="ECO:0000259" key="15">
    <source>
        <dbReference type="SMART" id="SM00484"/>
    </source>
</evidence>
<dbReference type="AlphaFoldDB" id="A0AAN6GA18"/>
<comment type="caution">
    <text evidence="17">The sequence shown here is derived from an EMBL/GenBank/DDBJ whole genome shotgun (WGS) entry which is preliminary data.</text>
</comment>
<dbReference type="Pfam" id="PF00867">
    <property type="entry name" value="XPG_I"/>
    <property type="match status" value="1"/>
</dbReference>
<dbReference type="InterPro" id="IPR006086">
    <property type="entry name" value="XPG-I_dom"/>
</dbReference>
<dbReference type="GO" id="GO:0046872">
    <property type="term" value="F:metal ion binding"/>
    <property type="evidence" value="ECO:0007669"/>
    <property type="project" value="UniProtKB-KW"/>
</dbReference>
<dbReference type="InterPro" id="IPR006085">
    <property type="entry name" value="XPG_DNA_repair_N"/>
</dbReference>
<keyword evidence="13" id="KW-0539">Nucleus</keyword>
<comment type="cofactor">
    <cofactor evidence="1">
        <name>Mg(2+)</name>
        <dbReference type="ChEBI" id="CHEBI:18420"/>
    </cofactor>
</comment>
<evidence type="ECO:0000256" key="8">
    <source>
        <dbReference type="ARBA" id="ARBA00022839"/>
    </source>
</evidence>
<evidence type="ECO:0000313" key="18">
    <source>
        <dbReference type="Proteomes" id="UP001176521"/>
    </source>
</evidence>
<dbReference type="SUPFAM" id="SSF47807">
    <property type="entry name" value="5' to 3' exonuclease, C-terminal subdomain"/>
    <property type="match status" value="1"/>
</dbReference>
<keyword evidence="18" id="KW-1185">Reference proteome</keyword>
<dbReference type="InterPro" id="IPR037315">
    <property type="entry name" value="EXO1_H3TH"/>
</dbReference>
<dbReference type="SMART" id="SM00485">
    <property type="entry name" value="XPGN"/>
    <property type="match status" value="1"/>
</dbReference>
<feature type="region of interest" description="Disordered" evidence="14">
    <location>
        <begin position="817"/>
        <end position="949"/>
    </location>
</feature>
<feature type="compositionally biased region" description="Low complexity" evidence="14">
    <location>
        <begin position="832"/>
        <end position="844"/>
    </location>
</feature>
<keyword evidence="5" id="KW-0479">Metal-binding</keyword>
<evidence type="ECO:0000256" key="6">
    <source>
        <dbReference type="ARBA" id="ARBA00022763"/>
    </source>
</evidence>
<dbReference type="PANTHER" id="PTHR11081:SF65">
    <property type="entry name" value="DNA DAMAGE-INDUCIBLE PROTEIN DIN7-RELATED"/>
    <property type="match status" value="1"/>
</dbReference>
<evidence type="ECO:0000256" key="4">
    <source>
        <dbReference type="ARBA" id="ARBA00022722"/>
    </source>
</evidence>
<keyword evidence="12" id="KW-0234">DNA repair</keyword>
<keyword evidence="11" id="KW-0238">DNA-binding</keyword>
<evidence type="ECO:0008006" key="19">
    <source>
        <dbReference type="Google" id="ProtNLM"/>
    </source>
</evidence>
<keyword evidence="8" id="KW-0269">Exonuclease</keyword>
<dbReference type="FunFam" id="1.10.150.20:FF:000011">
    <property type="entry name" value="exonuclease 1"/>
    <property type="match status" value="1"/>
</dbReference>
<accession>A0AAN6GA18</accession>
<gene>
    <name evidence="17" type="ORF">OC842_004318</name>
</gene>
<evidence type="ECO:0000256" key="2">
    <source>
        <dbReference type="ARBA" id="ARBA00004123"/>
    </source>
</evidence>
<dbReference type="GO" id="GO:0017108">
    <property type="term" value="F:5'-flap endonuclease activity"/>
    <property type="evidence" value="ECO:0007669"/>
    <property type="project" value="TreeGrafter"/>
</dbReference>
<evidence type="ECO:0000256" key="14">
    <source>
        <dbReference type="SAM" id="MobiDB-lite"/>
    </source>
</evidence>
<sequence length="949" mass="103281">MGIQGLLPLLKDIQTSTHIREYKGKTLGVDAYVWLHRGAYACAQELVVGQPTDKFIRYAMHKINMLRHFGVTPYLVFDGGKLPSKKRTEDDRERRRSENRGKAEECLAAGQKDQARDLFAKCLDISPAIAYQLIKALRREKIPYIVAPYEADAQLAYMEKEGIIDGIITEDSDMLVFGCQRVLFKLESDGSCIEILQSRFTANKTVSFIGWTIQEFRHMSILSGCDYLDSITGMGLKVAHRLLRRYKTVDKVLQAVRLEGKLRVPPTYARDFRRAELTFIHQRVIDPRTRTLTTIAPIPAGVDESAMDFIGPVIPSQHVAGIANGDIDPITLSPVEDIMPSASQAASSAKPRGGAFTSAASSKTATPDPRQRSLTTFYKALPTPTPAPKVGRTLLSVTLGTASQPAPARATPLKPRDVNRGPPSPPATLARPGTALIWQKRGAAFATQQPAALARRLDAKGKAREVDTSSDRTTSRFFQLNGGVSPEAARQARLQADEDMDALDAVSSAAGSSPARGGEQYVSKMRKSGRKGSGIDLSNFLHRASSLSDCDDLSSTGSLRPRKRQRRGSHAEENDAEDVEEPQSSPIVRQSPRTAIREQQKARAAQSLHRPGMGTSPASHVTSSPSTSPIRAEPGWEDDNDSTPTALRRKDVRRDSPSESAEDLVFDSQASSKGQARMAEPDHGDADEPAVEAPAVSFSQLDRHTSSQFGRASPHESQLGDDWATQVLVSATQETELVSEPSDGSPDVYLPRRVSSSPKEDELENSVSPTYHRQSSRARSGEAVRKRPAAAFDELEADDVVHGLAYVVKDERALNGPFGELGFASQQQPFPSRSASAGRSSAAAPQLRPISRAVHRTSSGPSLRSVGEHARRQGAQLPTPLNAPIGAEERQGQMSETRRPRIGLDSTQLKTPLRRAEGEAGAGSASRSRSSRSRTPLQPLNLSMFMHAE</sequence>
<keyword evidence="4" id="KW-0540">Nuclease</keyword>
<dbReference type="FunFam" id="3.40.50.1010:FF:000002">
    <property type="entry name" value="Exonuclease 1, putative"/>
    <property type="match status" value="1"/>
</dbReference>
<feature type="region of interest" description="Disordered" evidence="14">
    <location>
        <begin position="85"/>
        <end position="105"/>
    </location>
</feature>
<feature type="region of interest" description="Disordered" evidence="14">
    <location>
        <begin position="341"/>
        <end position="371"/>
    </location>
</feature>
<evidence type="ECO:0000256" key="9">
    <source>
        <dbReference type="ARBA" id="ARBA00022842"/>
    </source>
</evidence>
<feature type="compositionally biased region" description="Basic and acidic residues" evidence="14">
    <location>
        <begin position="887"/>
        <end position="899"/>
    </location>
</feature>
<dbReference type="SMART" id="SM00484">
    <property type="entry name" value="XPGI"/>
    <property type="match status" value="1"/>
</dbReference>
<feature type="region of interest" description="Disordered" evidence="14">
    <location>
        <begin position="502"/>
        <end position="533"/>
    </location>
</feature>
<dbReference type="PANTHER" id="PTHR11081">
    <property type="entry name" value="FLAP ENDONUCLEASE FAMILY MEMBER"/>
    <property type="match status" value="1"/>
</dbReference>
<keyword evidence="7" id="KW-0378">Hydrolase</keyword>
<dbReference type="EMBL" id="JAPDMQ010000251">
    <property type="protein sequence ID" value="KAK0529171.1"/>
    <property type="molecule type" value="Genomic_DNA"/>
</dbReference>
<evidence type="ECO:0000256" key="12">
    <source>
        <dbReference type="ARBA" id="ARBA00023204"/>
    </source>
</evidence>
<dbReference type="InterPro" id="IPR006084">
    <property type="entry name" value="XPG/Rad2"/>
</dbReference>
<protein>
    <recommendedName>
        <fullName evidence="19">Exonuclease 1</fullName>
    </recommendedName>
</protein>
<feature type="compositionally biased region" description="Low complexity" evidence="14">
    <location>
        <begin position="546"/>
        <end position="559"/>
    </location>
</feature>
<comment type="similarity">
    <text evidence="3">Belongs to the XPG/RAD2 endonuclease family. EXO1 subfamily.</text>
</comment>
<feature type="compositionally biased region" description="Basic and acidic residues" evidence="14">
    <location>
        <begin position="648"/>
        <end position="657"/>
    </location>
</feature>